<dbReference type="Proteomes" id="UP000238634">
    <property type="component" value="Unassembled WGS sequence"/>
</dbReference>
<sequence length="163" mass="18763">MIDLTTLEKCGKFRHLGDPTEDEGTPNPWVRVLNGKRGLQIVMLYLVLEQWQVPWSFWIWHGKGTASPSQLACKLLARVPKTLTKRFPVIVLADTEFGTVEFLTAVRKRHWRAVVGMRCTRRMDTGKPLKSLYRQGKRGQQVRLAGMDAPLTVSWFWLKRSEG</sequence>
<proteinExistence type="predicted"/>
<comment type="caution">
    <text evidence="1">The sequence shown here is derived from an EMBL/GenBank/DDBJ whole genome shotgun (WGS) entry which is preliminary data.</text>
</comment>
<dbReference type="InterPro" id="IPR012337">
    <property type="entry name" value="RNaseH-like_sf"/>
</dbReference>
<reference evidence="1 2" key="1">
    <citation type="submission" date="2018-02" db="EMBL/GenBank/DDBJ databases">
        <authorList>
            <person name="Cohen D.B."/>
            <person name="Kent A.D."/>
        </authorList>
    </citation>
    <scope>NUCLEOTIDE SEQUENCE [LARGE SCALE GENOMIC DNA]</scope>
    <source>
        <strain evidence="1 2">ULC007</strain>
    </source>
</reference>
<evidence type="ECO:0000313" key="1">
    <source>
        <dbReference type="EMBL" id="PSB13117.1"/>
    </source>
</evidence>
<evidence type="ECO:0008006" key="3">
    <source>
        <dbReference type="Google" id="ProtNLM"/>
    </source>
</evidence>
<name>A0A2T1CY04_9CYAN</name>
<protein>
    <recommendedName>
        <fullName evidence="3">Transposase IS701-like DDE domain-containing protein</fullName>
    </recommendedName>
</protein>
<organism evidence="1 2">
    <name type="scientific">Phormidesmis priestleyi ULC007</name>
    <dbReference type="NCBI Taxonomy" id="1920490"/>
    <lineage>
        <taxon>Bacteria</taxon>
        <taxon>Bacillati</taxon>
        <taxon>Cyanobacteriota</taxon>
        <taxon>Cyanophyceae</taxon>
        <taxon>Leptolyngbyales</taxon>
        <taxon>Leptolyngbyaceae</taxon>
        <taxon>Phormidesmis</taxon>
    </lineage>
</organism>
<dbReference type="AlphaFoldDB" id="A0A2T1CY04"/>
<keyword evidence="2" id="KW-1185">Reference proteome</keyword>
<evidence type="ECO:0000313" key="2">
    <source>
        <dbReference type="Proteomes" id="UP000238634"/>
    </source>
</evidence>
<reference evidence="1 2" key="2">
    <citation type="submission" date="2018-03" db="EMBL/GenBank/DDBJ databases">
        <title>The ancient ancestry and fast evolution of plastids.</title>
        <authorList>
            <person name="Moore K.R."/>
            <person name="Magnabosco C."/>
            <person name="Momper L."/>
            <person name="Gold D.A."/>
            <person name="Bosak T."/>
            <person name="Fournier G.P."/>
        </authorList>
    </citation>
    <scope>NUCLEOTIDE SEQUENCE [LARGE SCALE GENOMIC DNA]</scope>
    <source>
        <strain evidence="1 2">ULC007</strain>
    </source>
</reference>
<gene>
    <name evidence="1" type="ORF">C7B65_27150</name>
</gene>
<accession>A0A2T1CY04</accession>
<dbReference type="EMBL" id="PVWG01000159">
    <property type="protein sequence ID" value="PSB13117.1"/>
    <property type="molecule type" value="Genomic_DNA"/>
</dbReference>
<dbReference type="SUPFAM" id="SSF53098">
    <property type="entry name" value="Ribonuclease H-like"/>
    <property type="match status" value="1"/>
</dbReference>